<gene>
    <name evidence="1" type="ORF">HV823_25170</name>
</gene>
<dbReference type="RefSeq" id="WP_176952425.1">
    <property type="nucleotide sequence ID" value="NZ_JABXYK010000028.1"/>
</dbReference>
<reference evidence="1 2" key="1">
    <citation type="submission" date="2020-06" db="EMBL/GenBank/DDBJ databases">
        <title>Rhizobium sp.nov. isolated from the tomato plant.</title>
        <authorList>
            <person name="Thin K.K."/>
            <person name="Zhang X."/>
            <person name="He S."/>
        </authorList>
    </citation>
    <scope>NUCLEOTIDE SEQUENCE [LARGE SCALE GENOMIC DNA]</scope>
    <source>
        <strain evidence="1 2">DBTS2</strain>
    </source>
</reference>
<comment type="caution">
    <text evidence="1">The sequence shown here is derived from an EMBL/GenBank/DDBJ whole genome shotgun (WGS) entry which is preliminary data.</text>
</comment>
<protein>
    <submittedName>
        <fullName evidence="1">Uncharacterized protein</fullName>
    </submittedName>
</protein>
<dbReference type="Proteomes" id="UP000659172">
    <property type="component" value="Unassembled WGS sequence"/>
</dbReference>
<organism evidence="1 2">
    <name type="scientific">Mycoplana rhizolycopersici</name>
    <dbReference type="NCBI Taxonomy" id="2746702"/>
    <lineage>
        <taxon>Bacteria</taxon>
        <taxon>Pseudomonadati</taxon>
        <taxon>Pseudomonadota</taxon>
        <taxon>Alphaproteobacteria</taxon>
        <taxon>Hyphomicrobiales</taxon>
        <taxon>Rhizobiaceae</taxon>
        <taxon>Mycoplana</taxon>
    </lineage>
</organism>
<evidence type="ECO:0000313" key="1">
    <source>
        <dbReference type="EMBL" id="NVP58527.1"/>
    </source>
</evidence>
<proteinExistence type="predicted"/>
<dbReference type="EMBL" id="JABXYK010000028">
    <property type="protein sequence ID" value="NVP58527.1"/>
    <property type="molecule type" value="Genomic_DNA"/>
</dbReference>
<keyword evidence="2" id="KW-1185">Reference proteome</keyword>
<accession>A0ABX2QL34</accession>
<evidence type="ECO:0000313" key="2">
    <source>
        <dbReference type="Proteomes" id="UP000659172"/>
    </source>
</evidence>
<sequence>MNKKSENRDLVEKVVKGMLLAYKLAMFLIEILDKVVNYGPRTRKLRLSVQEKWQAGFCAQ</sequence>
<name>A0ABX2QL34_9HYPH</name>